<dbReference type="OrthoDB" id="7687351at2"/>
<dbReference type="SUPFAM" id="SSF52540">
    <property type="entry name" value="P-loop containing nucleoside triphosphate hydrolases"/>
    <property type="match status" value="1"/>
</dbReference>
<dbReference type="EMBL" id="CXPG01000016">
    <property type="protein sequence ID" value="CTQ32945.1"/>
    <property type="molecule type" value="Genomic_DNA"/>
</dbReference>
<evidence type="ECO:0000313" key="2">
    <source>
        <dbReference type="Proteomes" id="UP000048908"/>
    </source>
</evidence>
<accession>A0A0M6XS08</accession>
<evidence type="ECO:0008006" key="3">
    <source>
        <dbReference type="Google" id="ProtNLM"/>
    </source>
</evidence>
<name>A0A0M6XS08_9RHOB</name>
<organism evidence="1 2">
    <name type="scientific">Jannaschia rubra</name>
    <dbReference type="NCBI Taxonomy" id="282197"/>
    <lineage>
        <taxon>Bacteria</taxon>
        <taxon>Pseudomonadati</taxon>
        <taxon>Pseudomonadota</taxon>
        <taxon>Alphaproteobacteria</taxon>
        <taxon>Rhodobacterales</taxon>
        <taxon>Roseobacteraceae</taxon>
        <taxon>Jannaschia</taxon>
    </lineage>
</organism>
<dbReference type="AlphaFoldDB" id="A0A0M6XS08"/>
<dbReference type="Gene3D" id="3.40.50.300">
    <property type="entry name" value="P-loop containing nucleotide triphosphate hydrolases"/>
    <property type="match status" value="1"/>
</dbReference>
<dbReference type="RefSeq" id="WP_055682391.1">
    <property type="nucleotide sequence ID" value="NZ_CANMUL010000002.1"/>
</dbReference>
<sequence length="194" mass="21785">MLVFWKARLVVLAVPKTGTTALENALAPWADAAIVNPPGLKHCTVRKYRRELAPFFEQKGKRPLDLLAVIREPISWLGSWYRYRRRADLKGQPNSTAGMTFDDFVAGYLADPQPDFARVGAQSRFLSGGVDHLFRHDDGVGLRAFLEDRLEREITLDRANVSPPGDLVLAPEHLDRLQAAYAEDFALWKNARGS</sequence>
<evidence type="ECO:0000313" key="1">
    <source>
        <dbReference type="EMBL" id="CTQ32945.1"/>
    </source>
</evidence>
<dbReference type="STRING" id="282197.SAMN04488517_103399"/>
<gene>
    <name evidence="1" type="ORF">JAN5088_01719</name>
</gene>
<dbReference type="Proteomes" id="UP000048908">
    <property type="component" value="Unassembled WGS sequence"/>
</dbReference>
<protein>
    <recommendedName>
        <fullName evidence="3">Gamma-glutamyl kinase</fullName>
    </recommendedName>
</protein>
<reference evidence="1 2" key="1">
    <citation type="submission" date="2015-07" db="EMBL/GenBank/DDBJ databases">
        <authorList>
            <person name="Noorani M."/>
        </authorList>
    </citation>
    <scope>NUCLEOTIDE SEQUENCE [LARGE SCALE GENOMIC DNA]</scope>
    <source>
        <strain evidence="1 2">CECT 5088</strain>
    </source>
</reference>
<keyword evidence="2" id="KW-1185">Reference proteome</keyword>
<proteinExistence type="predicted"/>
<dbReference type="InterPro" id="IPR027417">
    <property type="entry name" value="P-loop_NTPase"/>
</dbReference>